<dbReference type="GO" id="GO:0005789">
    <property type="term" value="C:endoplasmic reticulum membrane"/>
    <property type="evidence" value="ECO:0007669"/>
    <property type="project" value="UniProtKB-SubCell"/>
</dbReference>
<keyword evidence="14" id="KW-0732">Signal</keyword>
<dbReference type="GeneID" id="35440072"/>
<dbReference type="RefSeq" id="XP_023464561.1">
    <property type="nucleotide sequence ID" value="XM_023609082.1"/>
</dbReference>
<dbReference type="EC" id="2.4.1.-" evidence="13"/>
<evidence type="ECO:0000256" key="12">
    <source>
        <dbReference type="ARBA" id="ARBA00025399"/>
    </source>
</evidence>
<feature type="transmembrane region" description="Helical" evidence="13">
    <location>
        <begin position="86"/>
        <end position="104"/>
    </location>
</feature>
<dbReference type="InterPro" id="IPR007704">
    <property type="entry name" value="PIG-M"/>
</dbReference>
<dbReference type="GO" id="GO:1990529">
    <property type="term" value="C:glycosylphosphatidylinositol-mannosyltransferase I complex"/>
    <property type="evidence" value="ECO:0007669"/>
    <property type="project" value="TreeGrafter"/>
</dbReference>
<dbReference type="GO" id="GO:0004376">
    <property type="term" value="F:GPI mannosyltransferase activity"/>
    <property type="evidence" value="ECO:0007669"/>
    <property type="project" value="InterPro"/>
</dbReference>
<evidence type="ECO:0000256" key="9">
    <source>
        <dbReference type="ARBA" id="ARBA00022824"/>
    </source>
</evidence>
<keyword evidence="5 13" id="KW-0337">GPI-anchor biosynthesis</keyword>
<name>A0A2G4SQ16_RHIZD</name>
<keyword evidence="9 13" id="KW-0256">Endoplasmic reticulum</keyword>
<dbReference type="Proteomes" id="UP000242254">
    <property type="component" value="Unassembled WGS sequence"/>
</dbReference>
<evidence type="ECO:0000256" key="14">
    <source>
        <dbReference type="SAM" id="SignalP"/>
    </source>
</evidence>
<evidence type="ECO:0000256" key="6">
    <source>
        <dbReference type="ARBA" id="ARBA00022676"/>
    </source>
</evidence>
<evidence type="ECO:0000256" key="8">
    <source>
        <dbReference type="ARBA" id="ARBA00022692"/>
    </source>
</evidence>
<dbReference type="PANTHER" id="PTHR12886:SF0">
    <property type="entry name" value="GPI MANNOSYLTRANSFERASE 1"/>
    <property type="match status" value="1"/>
</dbReference>
<evidence type="ECO:0000256" key="13">
    <source>
        <dbReference type="RuleBase" id="RU365064"/>
    </source>
</evidence>
<feature type="chain" id="PRO_5013747403" description="GPI mannosyltransferase 1" evidence="14">
    <location>
        <begin position="25"/>
        <end position="442"/>
    </location>
</feature>
<evidence type="ECO:0000313" key="15">
    <source>
        <dbReference type="EMBL" id="PHZ10853.1"/>
    </source>
</evidence>
<dbReference type="GO" id="GO:0051751">
    <property type="term" value="F:alpha-1,4-mannosyltransferase activity"/>
    <property type="evidence" value="ECO:0007669"/>
    <property type="project" value="InterPro"/>
</dbReference>
<feature type="transmembrane region" description="Helical" evidence="13">
    <location>
        <begin position="293"/>
        <end position="314"/>
    </location>
</feature>
<comment type="pathway">
    <text evidence="2 13">Glycolipid biosynthesis; glycosylphosphatidylinositol-anchor biosynthesis.</text>
</comment>
<keyword evidence="11 13" id="KW-0472">Membrane</keyword>
<dbReference type="AlphaFoldDB" id="A0A2G4SQ16"/>
<dbReference type="UniPathway" id="UPA00196"/>
<feature type="signal peptide" evidence="14">
    <location>
        <begin position="1"/>
        <end position="24"/>
    </location>
</feature>
<comment type="similarity">
    <text evidence="3 13">Belongs to the PIGM family.</text>
</comment>
<evidence type="ECO:0000256" key="11">
    <source>
        <dbReference type="ARBA" id="ARBA00023136"/>
    </source>
</evidence>
<keyword evidence="6 13" id="KW-0328">Glycosyltransferase</keyword>
<dbReference type="STRING" id="1340429.A0A2G4SQ16"/>
<keyword evidence="8 13" id="KW-0812">Transmembrane</keyword>
<dbReference type="PANTHER" id="PTHR12886">
    <property type="entry name" value="PIG-M MANNOSYLTRANSFERASE"/>
    <property type="match status" value="1"/>
</dbReference>
<accession>A0A2G4SQ16</accession>
<dbReference type="EMBL" id="KZ303853">
    <property type="protein sequence ID" value="PHZ10853.1"/>
    <property type="molecule type" value="Genomic_DNA"/>
</dbReference>
<protein>
    <recommendedName>
        <fullName evidence="4 13">GPI mannosyltransferase 1</fullName>
        <ecNumber evidence="13">2.4.1.-</ecNumber>
    </recommendedName>
    <alternativeName>
        <fullName evidence="13">GPI mannosyltransferase I</fullName>
    </alternativeName>
</protein>
<gene>
    <name evidence="15" type="ORF">RHIMIDRAFT_238998</name>
</gene>
<keyword evidence="16" id="KW-1185">Reference proteome</keyword>
<evidence type="ECO:0000256" key="10">
    <source>
        <dbReference type="ARBA" id="ARBA00022989"/>
    </source>
</evidence>
<dbReference type="GO" id="GO:0006506">
    <property type="term" value="P:GPI anchor biosynthetic process"/>
    <property type="evidence" value="ECO:0007669"/>
    <property type="project" value="UniProtKB-UniPathway"/>
</dbReference>
<evidence type="ECO:0000256" key="1">
    <source>
        <dbReference type="ARBA" id="ARBA00004477"/>
    </source>
</evidence>
<feature type="transmembrane region" description="Helical" evidence="13">
    <location>
        <begin position="334"/>
        <end position="351"/>
    </location>
</feature>
<sequence>MKTLTFNKICLLAFLLRACLLVYGEFQDAYMTVKYTDIDYVVFTDAARFITQGQSPYARETYRYTPLLAILLTPNIYLFRSFGKCLFVAADLIVGYLIHRILLLRGMPSKRALFFDELWLLNPIVANISTRGNAESLLGCMVLGTLYLMLQKRTHFYGACALFGLSVHFKIYPVIYAIPLLALLDEHDTVPLPRIMQEYQVIRYRCMYALRQMPNPLFTFLHHLLSFLSPIRILFAITSAGTFFILTGLMYQRYGHEFLEHTYLYHVTREDHRHNFSIWFYPLYLGIDHKSPWMGLIAFIPQLTLVTAIGIAFGKDIFFACFLQTFLFVTYNKVITSQYFMWYICLFPLILPSTKIHLKWKGIILSAAWIAGQAIWLNYAYQLEFLAQHTFFQLWLSGSLFFIINAWVMTELIMNHQYETIFNTSDKVRWVWGMGDPGSKRL</sequence>
<organism evidence="15 16">
    <name type="scientific">Rhizopus microsporus ATCC 52813</name>
    <dbReference type="NCBI Taxonomy" id="1340429"/>
    <lineage>
        <taxon>Eukaryota</taxon>
        <taxon>Fungi</taxon>
        <taxon>Fungi incertae sedis</taxon>
        <taxon>Mucoromycota</taxon>
        <taxon>Mucoromycotina</taxon>
        <taxon>Mucoromycetes</taxon>
        <taxon>Mucorales</taxon>
        <taxon>Mucorineae</taxon>
        <taxon>Rhizopodaceae</taxon>
        <taxon>Rhizopus</taxon>
    </lineage>
</organism>
<feature type="transmembrane region" description="Helical" evidence="13">
    <location>
        <begin position="363"/>
        <end position="381"/>
    </location>
</feature>
<evidence type="ECO:0000256" key="4">
    <source>
        <dbReference type="ARBA" id="ARBA00013797"/>
    </source>
</evidence>
<reference evidence="15 16" key="1">
    <citation type="journal article" date="2016" name="Proc. Natl. Acad. Sci. U.S.A.">
        <title>Lipid metabolic changes in an early divergent fungus govern the establishment of a mutualistic symbiosis with endobacteria.</title>
        <authorList>
            <person name="Lastovetsky O.A."/>
            <person name="Gaspar M.L."/>
            <person name="Mondo S.J."/>
            <person name="LaButti K.M."/>
            <person name="Sandor L."/>
            <person name="Grigoriev I.V."/>
            <person name="Henry S.A."/>
            <person name="Pawlowska T.E."/>
        </authorList>
    </citation>
    <scope>NUCLEOTIDE SEQUENCE [LARGE SCALE GENOMIC DNA]</scope>
    <source>
        <strain evidence="15 16">ATCC 52813</strain>
    </source>
</reference>
<keyword evidence="7 13" id="KW-0808">Transferase</keyword>
<evidence type="ECO:0000256" key="2">
    <source>
        <dbReference type="ARBA" id="ARBA00004687"/>
    </source>
</evidence>
<evidence type="ECO:0000256" key="3">
    <source>
        <dbReference type="ARBA" id="ARBA00011071"/>
    </source>
</evidence>
<feature type="transmembrane region" description="Helical" evidence="13">
    <location>
        <begin position="387"/>
        <end position="408"/>
    </location>
</feature>
<evidence type="ECO:0000256" key="7">
    <source>
        <dbReference type="ARBA" id="ARBA00022679"/>
    </source>
</evidence>
<feature type="transmembrane region" description="Helical" evidence="13">
    <location>
        <begin position="156"/>
        <end position="184"/>
    </location>
</feature>
<dbReference type="Pfam" id="PF05007">
    <property type="entry name" value="Mannosyl_trans"/>
    <property type="match status" value="1"/>
</dbReference>
<feature type="transmembrane region" description="Helical" evidence="13">
    <location>
        <begin position="231"/>
        <end position="251"/>
    </location>
</feature>
<proteinExistence type="inferred from homology"/>
<comment type="subcellular location">
    <subcellularLocation>
        <location evidence="1 13">Endoplasmic reticulum membrane</location>
        <topology evidence="1 13">Multi-pass membrane protein</topology>
    </subcellularLocation>
</comment>
<comment type="function">
    <text evidence="12 13">Mannosyltransferase involved in glycosylphosphatidylinositol-anchor biosynthesis. Transfers the first alpha-1,4-mannose to GlcN-acyl-PI during GPI precursor assembly. Required for cell wall integrity.</text>
</comment>
<keyword evidence="10 13" id="KW-1133">Transmembrane helix</keyword>
<evidence type="ECO:0000313" key="16">
    <source>
        <dbReference type="Proteomes" id="UP000242254"/>
    </source>
</evidence>
<evidence type="ECO:0000256" key="5">
    <source>
        <dbReference type="ARBA" id="ARBA00022502"/>
    </source>
</evidence>